<keyword evidence="2" id="KW-1185">Reference proteome</keyword>
<name>A0A8B6D7M9_MYTGA</name>
<comment type="caution">
    <text evidence="1">The sequence shown here is derived from an EMBL/GenBank/DDBJ whole genome shotgun (WGS) entry which is preliminary data.</text>
</comment>
<feature type="non-terminal residue" evidence="1">
    <location>
        <position position="1"/>
    </location>
</feature>
<proteinExistence type="predicted"/>
<dbReference type="EMBL" id="UYJE01002963">
    <property type="protein sequence ID" value="VDI15308.1"/>
    <property type="molecule type" value="Genomic_DNA"/>
</dbReference>
<sequence>EENKQNIADMCNFGNKVSYWLEEHHAYRDTIHTGSNEAKTHINSIEQPDFRLTIPSVKVQSVLESEIEKVSRKIESLLGEL</sequence>
<reference evidence="1" key="1">
    <citation type="submission" date="2018-11" db="EMBL/GenBank/DDBJ databases">
        <authorList>
            <person name="Alioto T."/>
            <person name="Alioto T."/>
        </authorList>
    </citation>
    <scope>NUCLEOTIDE SEQUENCE</scope>
</reference>
<evidence type="ECO:0000313" key="2">
    <source>
        <dbReference type="Proteomes" id="UP000596742"/>
    </source>
</evidence>
<dbReference type="AlphaFoldDB" id="A0A8B6D7M9"/>
<gene>
    <name evidence="1" type="ORF">MGAL_10B034134</name>
</gene>
<evidence type="ECO:0000313" key="1">
    <source>
        <dbReference type="EMBL" id="VDI15308.1"/>
    </source>
</evidence>
<protein>
    <submittedName>
        <fullName evidence="1">Uncharacterized protein</fullName>
    </submittedName>
</protein>
<organism evidence="1 2">
    <name type="scientific">Mytilus galloprovincialis</name>
    <name type="common">Mediterranean mussel</name>
    <dbReference type="NCBI Taxonomy" id="29158"/>
    <lineage>
        <taxon>Eukaryota</taxon>
        <taxon>Metazoa</taxon>
        <taxon>Spiralia</taxon>
        <taxon>Lophotrochozoa</taxon>
        <taxon>Mollusca</taxon>
        <taxon>Bivalvia</taxon>
        <taxon>Autobranchia</taxon>
        <taxon>Pteriomorphia</taxon>
        <taxon>Mytilida</taxon>
        <taxon>Mytiloidea</taxon>
        <taxon>Mytilidae</taxon>
        <taxon>Mytilinae</taxon>
        <taxon>Mytilus</taxon>
    </lineage>
</organism>
<accession>A0A8B6D7M9</accession>
<dbReference type="Proteomes" id="UP000596742">
    <property type="component" value="Unassembled WGS sequence"/>
</dbReference>